<feature type="transmembrane region" description="Helical" evidence="5">
    <location>
        <begin position="191"/>
        <end position="214"/>
    </location>
</feature>
<dbReference type="SUPFAM" id="SSF90112">
    <property type="entry name" value="Neurotransmitter-gated ion-channel transmembrane pore"/>
    <property type="match status" value="1"/>
</dbReference>
<evidence type="ECO:0000256" key="6">
    <source>
        <dbReference type="SAM" id="SignalP"/>
    </source>
</evidence>
<evidence type="ECO:0000313" key="10">
    <source>
        <dbReference type="RefSeq" id="XP_013855853.1"/>
    </source>
</evidence>
<feature type="domain" description="Neurotransmitter-gated ion-channel ligand-binding" evidence="7">
    <location>
        <begin position="25"/>
        <end position="118"/>
    </location>
</feature>
<name>A0A2I4AK38_AUSLI</name>
<dbReference type="InterPro" id="IPR006029">
    <property type="entry name" value="Neurotrans-gated_channel_TM"/>
</dbReference>
<dbReference type="FunCoup" id="A0A2I4AK38">
    <property type="interactions" value="282"/>
</dbReference>
<dbReference type="InterPro" id="IPR006201">
    <property type="entry name" value="Neur_channel"/>
</dbReference>
<dbReference type="Pfam" id="PF02931">
    <property type="entry name" value="Neur_chan_LBD"/>
    <property type="match status" value="2"/>
</dbReference>
<dbReference type="InterPro" id="IPR038050">
    <property type="entry name" value="Neuro_actylchol_rec"/>
</dbReference>
<feature type="domain" description="Neurotransmitter-gated ion-channel transmembrane" evidence="8">
    <location>
        <begin position="197"/>
        <end position="435"/>
    </location>
</feature>
<evidence type="ECO:0000259" key="8">
    <source>
        <dbReference type="Pfam" id="PF02932"/>
    </source>
</evidence>
<dbReference type="OrthoDB" id="5975154at2759"/>
<evidence type="ECO:0000256" key="2">
    <source>
        <dbReference type="ARBA" id="ARBA00022692"/>
    </source>
</evidence>
<feature type="transmembrane region" description="Helical" evidence="5">
    <location>
        <begin position="256"/>
        <end position="277"/>
    </location>
</feature>
<dbReference type="Gene3D" id="1.20.58.390">
    <property type="entry name" value="Neurotransmitter-gated ion-channel transmembrane domain"/>
    <property type="match status" value="2"/>
</dbReference>
<organism evidence="9 10">
    <name type="scientific">Austrofundulus limnaeus</name>
    <name type="common">Annual killifish</name>
    <dbReference type="NCBI Taxonomy" id="52670"/>
    <lineage>
        <taxon>Eukaryota</taxon>
        <taxon>Metazoa</taxon>
        <taxon>Chordata</taxon>
        <taxon>Craniata</taxon>
        <taxon>Vertebrata</taxon>
        <taxon>Euteleostomi</taxon>
        <taxon>Actinopterygii</taxon>
        <taxon>Neopterygii</taxon>
        <taxon>Teleostei</taxon>
        <taxon>Neoteleostei</taxon>
        <taxon>Acanthomorphata</taxon>
        <taxon>Ovalentaria</taxon>
        <taxon>Atherinomorphae</taxon>
        <taxon>Cyprinodontiformes</taxon>
        <taxon>Rivulidae</taxon>
        <taxon>Austrofundulus</taxon>
    </lineage>
</organism>
<protein>
    <submittedName>
        <fullName evidence="10">Acetylcholine receptor subunit delta</fullName>
    </submittedName>
</protein>
<dbReference type="GO" id="GO:0005230">
    <property type="term" value="F:extracellular ligand-gated monoatomic ion channel activity"/>
    <property type="evidence" value="ECO:0007669"/>
    <property type="project" value="InterPro"/>
</dbReference>
<dbReference type="InterPro" id="IPR036719">
    <property type="entry name" value="Neuro-gated_channel_TM_sf"/>
</dbReference>
<dbReference type="Pfam" id="PF02932">
    <property type="entry name" value="Neur_chan_memb"/>
    <property type="match status" value="1"/>
</dbReference>
<evidence type="ECO:0000259" key="7">
    <source>
        <dbReference type="Pfam" id="PF02931"/>
    </source>
</evidence>
<reference evidence="10" key="1">
    <citation type="submission" date="2025-08" db="UniProtKB">
        <authorList>
            <consortium name="RefSeq"/>
        </authorList>
    </citation>
    <scope>IDENTIFICATION</scope>
</reference>
<proteinExistence type="predicted"/>
<dbReference type="InterPro" id="IPR006202">
    <property type="entry name" value="Neur_chan_lig-bd"/>
</dbReference>
<dbReference type="GO" id="GO:0016020">
    <property type="term" value="C:membrane"/>
    <property type="evidence" value="ECO:0007669"/>
    <property type="project" value="UniProtKB-SubCell"/>
</dbReference>
<keyword evidence="9" id="KW-1185">Reference proteome</keyword>
<dbReference type="STRING" id="52670.A0A2I4AK38"/>
<feature type="domain" description="Neurotransmitter-gated ion-channel ligand-binding" evidence="7">
    <location>
        <begin position="119"/>
        <end position="190"/>
    </location>
</feature>
<feature type="signal peptide" evidence="6">
    <location>
        <begin position="1"/>
        <end position="21"/>
    </location>
</feature>
<evidence type="ECO:0000256" key="4">
    <source>
        <dbReference type="ARBA" id="ARBA00023136"/>
    </source>
</evidence>
<evidence type="ECO:0000256" key="3">
    <source>
        <dbReference type="ARBA" id="ARBA00022989"/>
    </source>
</evidence>
<feature type="transmembrane region" description="Helical" evidence="5">
    <location>
        <begin position="418"/>
        <end position="439"/>
    </location>
</feature>
<dbReference type="FunFam" id="2.70.170.10:FF:000040">
    <property type="entry name" value="Cholinergic receptor nicotinic gamma subunit"/>
    <property type="match status" value="1"/>
</dbReference>
<gene>
    <name evidence="10" type="primary">LOC106511645</name>
</gene>
<comment type="subcellular location">
    <subcellularLocation>
        <location evidence="1">Membrane</location>
        <topology evidence="1">Multi-pass membrane protein</topology>
    </subcellularLocation>
</comment>
<dbReference type="InterPro" id="IPR036734">
    <property type="entry name" value="Neur_chan_lig-bd_sf"/>
</dbReference>
<dbReference type="Proteomes" id="UP000192220">
    <property type="component" value="Unplaced"/>
</dbReference>
<keyword evidence="10" id="KW-0675">Receptor</keyword>
<feature type="chain" id="PRO_5014131233" evidence="6">
    <location>
        <begin position="22"/>
        <end position="465"/>
    </location>
</feature>
<evidence type="ECO:0000313" key="9">
    <source>
        <dbReference type="Proteomes" id="UP000192220"/>
    </source>
</evidence>
<evidence type="ECO:0000256" key="5">
    <source>
        <dbReference type="SAM" id="Phobius"/>
    </source>
</evidence>
<dbReference type="PANTHER" id="PTHR18945">
    <property type="entry name" value="NEUROTRANSMITTER GATED ION CHANNEL"/>
    <property type="match status" value="1"/>
</dbReference>
<dbReference type="InParanoid" id="A0A2I4AK38"/>
<dbReference type="KEGG" id="alim:106511645"/>
<dbReference type="SUPFAM" id="SSF63712">
    <property type="entry name" value="Nicotinic receptor ligand binding domain-like"/>
    <property type="match status" value="1"/>
</dbReference>
<accession>A0A2I4AK38</accession>
<keyword evidence="3 5" id="KW-1133">Transmembrane helix</keyword>
<dbReference type="FunFam" id="1.20.58.390:FF:000010">
    <property type="entry name" value="Nicotinic acetylcholine receptor subunit epsilon"/>
    <property type="match status" value="1"/>
</dbReference>
<keyword evidence="4 5" id="KW-0472">Membrane</keyword>
<dbReference type="AlphaFoldDB" id="A0A2I4AK38"/>
<keyword evidence="2 5" id="KW-0812">Transmembrane</keyword>
<sequence>MEIKALVCVFLLALLNTECWCRNEEERLINHLFKEKAYNRELRPVKRQQDVVEVYLAMTLSNLISLKEVDETLLTNVWLDHSWTDYRLTWNKTEFDGIDILRLPPSMVWLPEIVLENNSLTYNAREIKMMLKQEGNNTVEWIIIDPEGFTENGEWEIIHRPAKKNTYRHIPKESNKHQDITFYLIIKRKPLFYIVNIIIPCVLISFLASLVYYLPADSGEKMTLSISVLLAQSVFLLLISQRLPETSTSVPLIVKYLMFIMVLVTVVVLNCVVVLNLHFRTPSTHVMTDWTKRVFLERLPRILRMSKPANNEPMWDGALPRRSSSVGYIAAAEEYYSIKSRSELMFEKQSTRHGFTKRSTPAAVVKPQEEDSVTDQLYGEIKPAVDGANYIVKHMHNKNDYNEEKDNWSGIARTVDRLCLFLITPVMTLGTIIIFLMGLCNHPPSLPFKGDTHDYTEASARLLNH</sequence>
<dbReference type="RefSeq" id="XP_013855853.1">
    <property type="nucleotide sequence ID" value="XM_014000399.1"/>
</dbReference>
<evidence type="ECO:0000256" key="1">
    <source>
        <dbReference type="ARBA" id="ARBA00004141"/>
    </source>
</evidence>
<dbReference type="Gene3D" id="2.70.170.10">
    <property type="entry name" value="Neurotransmitter-gated ion-channel ligand-binding domain"/>
    <property type="match status" value="2"/>
</dbReference>
<dbReference type="CDD" id="cd19064">
    <property type="entry name" value="LGIC_TM_nAChR"/>
    <property type="match status" value="1"/>
</dbReference>
<keyword evidence="6" id="KW-0732">Signal</keyword>
<dbReference type="GO" id="GO:0004888">
    <property type="term" value="F:transmembrane signaling receptor activity"/>
    <property type="evidence" value="ECO:0007669"/>
    <property type="project" value="InterPro"/>
</dbReference>
<dbReference type="GeneID" id="106511645"/>